<dbReference type="InterPro" id="IPR029063">
    <property type="entry name" value="SAM-dependent_MTases_sf"/>
</dbReference>
<name>A0A317ZL63_9BACT</name>
<accession>A0A317ZL63</accession>
<dbReference type="EMBL" id="QHJQ01000003">
    <property type="protein sequence ID" value="PXA04569.1"/>
    <property type="molecule type" value="Genomic_DNA"/>
</dbReference>
<keyword evidence="2" id="KW-1185">Reference proteome</keyword>
<comment type="caution">
    <text evidence="1">The sequence shown here is derived from an EMBL/GenBank/DDBJ whole genome shotgun (WGS) entry which is preliminary data.</text>
</comment>
<dbReference type="InParanoid" id="A0A317ZL63"/>
<evidence type="ECO:0000313" key="2">
    <source>
        <dbReference type="Proteomes" id="UP000247099"/>
    </source>
</evidence>
<dbReference type="AlphaFoldDB" id="A0A317ZL63"/>
<dbReference type="Proteomes" id="UP000247099">
    <property type="component" value="Unassembled WGS sequence"/>
</dbReference>
<dbReference type="RefSeq" id="WP_110130376.1">
    <property type="nucleotide sequence ID" value="NZ_QHJQ01000003.1"/>
</dbReference>
<evidence type="ECO:0008006" key="3">
    <source>
        <dbReference type="Google" id="ProtNLM"/>
    </source>
</evidence>
<dbReference type="SUPFAM" id="SSF53335">
    <property type="entry name" value="S-adenosyl-L-methionine-dependent methyltransferases"/>
    <property type="match status" value="1"/>
</dbReference>
<dbReference type="OrthoDB" id="9800454at2"/>
<protein>
    <recommendedName>
        <fullName evidence="3">Methyltransferase domain-containing protein</fullName>
    </recommendedName>
</protein>
<gene>
    <name evidence="1" type="ORF">DDZ13_05175</name>
</gene>
<organism evidence="1 2">
    <name type="scientific">Coraliomargarita sinensis</name>
    <dbReference type="NCBI Taxonomy" id="2174842"/>
    <lineage>
        <taxon>Bacteria</taxon>
        <taxon>Pseudomonadati</taxon>
        <taxon>Verrucomicrobiota</taxon>
        <taxon>Opitutia</taxon>
        <taxon>Puniceicoccales</taxon>
        <taxon>Coraliomargaritaceae</taxon>
        <taxon>Coraliomargarita</taxon>
    </lineage>
</organism>
<reference evidence="1 2" key="1">
    <citation type="submission" date="2018-05" db="EMBL/GenBank/DDBJ databases">
        <title>Coraliomargarita sinensis sp. nov., isolated from a marine solar saltern.</title>
        <authorList>
            <person name="Zhou L.Y."/>
        </authorList>
    </citation>
    <scope>NUCLEOTIDE SEQUENCE [LARGE SCALE GENOMIC DNA]</scope>
    <source>
        <strain evidence="1 2">WN38</strain>
    </source>
</reference>
<evidence type="ECO:0000313" key="1">
    <source>
        <dbReference type="EMBL" id="PXA04569.1"/>
    </source>
</evidence>
<dbReference type="Gene3D" id="3.40.50.150">
    <property type="entry name" value="Vaccinia Virus protein VP39"/>
    <property type="match status" value="1"/>
</dbReference>
<proteinExistence type="predicted"/>
<sequence>MQIRNVQPEQLDSVPYDDEVARRIHRDIYRFNQLMGNFRWTSNVLKNSLRPGDRVLEIAAGRGQLIQRLHKEGELIKAGRVAAFDAACPRPPDCPSDVEWSVCRAEEFTDYADFNVIISCHFLHQLEDSALHSLGHICSHVDVWIAAEPRRHLLATSLCRASALIGMSRDGIGDGLTSIRAGFRKQELPQLLGLQKEHWQLETNETLLGRYGLFAERKSRKEETCI</sequence>